<comment type="caution">
    <text evidence="1">The sequence shown here is derived from an EMBL/GenBank/DDBJ whole genome shotgun (WGS) entry which is preliminary data.</text>
</comment>
<evidence type="ECO:0000313" key="1">
    <source>
        <dbReference type="EMBL" id="KKN76621.1"/>
    </source>
</evidence>
<reference evidence="1" key="1">
    <citation type="journal article" date="2015" name="Nature">
        <title>Complex archaea that bridge the gap between prokaryotes and eukaryotes.</title>
        <authorList>
            <person name="Spang A."/>
            <person name="Saw J.H."/>
            <person name="Jorgensen S.L."/>
            <person name="Zaremba-Niedzwiedzka K."/>
            <person name="Martijn J."/>
            <person name="Lind A.E."/>
            <person name="van Eijk R."/>
            <person name="Schleper C."/>
            <person name="Guy L."/>
            <person name="Ettema T.J."/>
        </authorList>
    </citation>
    <scope>NUCLEOTIDE SEQUENCE</scope>
</reference>
<dbReference type="AlphaFoldDB" id="A0A0F9VT23"/>
<sequence>MKIFVRLFVEYYYMVSDADLPEFMKKSLLDAYQQMFRVKTRHQFEQLMRNAPSFIFSKTNDFMQAIKADYIVILVPPDKYYEFEVLCHDPYSSRVIVNSMEFKRIAQDKYNQIVMDHYPIDTTS</sequence>
<protein>
    <submittedName>
        <fullName evidence="1">Uncharacterized protein</fullName>
    </submittedName>
</protein>
<proteinExistence type="predicted"/>
<accession>A0A0F9VT23</accession>
<name>A0A0F9VT23_9ZZZZ</name>
<organism evidence="1">
    <name type="scientific">marine sediment metagenome</name>
    <dbReference type="NCBI Taxonomy" id="412755"/>
    <lineage>
        <taxon>unclassified sequences</taxon>
        <taxon>metagenomes</taxon>
        <taxon>ecological metagenomes</taxon>
    </lineage>
</organism>
<gene>
    <name evidence="1" type="ORF">LCGC14_0368180</name>
</gene>
<dbReference type="EMBL" id="LAZR01000292">
    <property type="protein sequence ID" value="KKN76621.1"/>
    <property type="molecule type" value="Genomic_DNA"/>
</dbReference>